<feature type="domain" description="B30.2/SPRY" evidence="3">
    <location>
        <begin position="9"/>
        <end position="183"/>
    </location>
</feature>
<dbReference type="PROSITE" id="PS50188">
    <property type="entry name" value="B302_SPRY"/>
    <property type="match status" value="1"/>
</dbReference>
<reference evidence="5" key="1">
    <citation type="submission" date="2020-07" db="EMBL/GenBank/DDBJ databases">
        <title>Vallitalea pronyensis genome.</title>
        <authorList>
            <person name="Postec A."/>
        </authorList>
    </citation>
    <scope>NUCLEOTIDE SEQUENCE</scope>
    <source>
        <strain evidence="5">FatNI3</strain>
    </source>
</reference>
<evidence type="ECO:0000256" key="2">
    <source>
        <dbReference type="SAM" id="SignalP"/>
    </source>
</evidence>
<feature type="signal peptide" evidence="2">
    <location>
        <begin position="1"/>
        <end position="24"/>
    </location>
</feature>
<dbReference type="KEGG" id="vpy:HZI73_15620"/>
<dbReference type="InterPro" id="IPR003961">
    <property type="entry name" value="FN3_dom"/>
</dbReference>
<dbReference type="SMART" id="SM00449">
    <property type="entry name" value="SPRY"/>
    <property type="match status" value="1"/>
</dbReference>
<dbReference type="CDD" id="cd00063">
    <property type="entry name" value="FN3"/>
    <property type="match status" value="1"/>
</dbReference>
<dbReference type="AlphaFoldDB" id="A0A8J8MKW9"/>
<dbReference type="Gene3D" id="2.60.120.920">
    <property type="match status" value="1"/>
</dbReference>
<dbReference type="SMART" id="SM00060">
    <property type="entry name" value="FN3"/>
    <property type="match status" value="1"/>
</dbReference>
<keyword evidence="6" id="KW-1185">Reference proteome</keyword>
<evidence type="ECO:0000313" key="6">
    <source>
        <dbReference type="Proteomes" id="UP000683246"/>
    </source>
</evidence>
<evidence type="ECO:0000259" key="3">
    <source>
        <dbReference type="PROSITE" id="PS50188"/>
    </source>
</evidence>
<dbReference type="PROSITE" id="PS50853">
    <property type="entry name" value="FN3"/>
    <property type="match status" value="1"/>
</dbReference>
<dbReference type="EMBL" id="CP058649">
    <property type="protein sequence ID" value="QUI23630.1"/>
    <property type="molecule type" value="Genomic_DNA"/>
</dbReference>
<evidence type="ECO:0008006" key="7">
    <source>
        <dbReference type="Google" id="ProtNLM"/>
    </source>
</evidence>
<proteinExistence type="predicted"/>
<evidence type="ECO:0000313" key="5">
    <source>
        <dbReference type="EMBL" id="QUI23630.1"/>
    </source>
</evidence>
<sequence>MKNIKKLILLITILVVFSVINVNASTEIVTWDTSKNGTNYTLSNDNLTSEIFGNGSRNVIANVGKQTGKWYWEIKIDDISNTNVRLGIGINDTTTYDDSILYAHNGYIFINNNAEVYGSSFIDNVIGIALDLDTGKIEFYKDGISQGIIETGIDTSNTYYPKVYNGDTTKSATITANFGATAFVHQIPSGYHPYNATVVQPNIPTNLIAAPSNNNITLDWDAVTDADNYTILRSTDSGTIDTVIASNMTTTTYTDINVTPGTTYYYVVRAVKNSVESADSNVASAMVENNIATLQIKLSTTDIYEYTVTMSDVSNFIKWYTDRANNIGLPFYIFPDSSSIEPYTKINEYIIHDKIVWFKVKEYLK</sequence>
<dbReference type="SUPFAM" id="SSF49265">
    <property type="entry name" value="Fibronectin type III"/>
    <property type="match status" value="1"/>
</dbReference>
<protein>
    <recommendedName>
        <fullName evidence="7">Fibronectin type-III domain-containing protein</fullName>
    </recommendedName>
</protein>
<dbReference type="Gene3D" id="2.60.40.10">
    <property type="entry name" value="Immunoglobulins"/>
    <property type="match status" value="1"/>
</dbReference>
<dbReference type="InterPro" id="IPR003877">
    <property type="entry name" value="SPRY_dom"/>
</dbReference>
<dbReference type="InterPro" id="IPR013320">
    <property type="entry name" value="ConA-like_dom_sf"/>
</dbReference>
<dbReference type="InterPro" id="IPR001870">
    <property type="entry name" value="B30.2/SPRY"/>
</dbReference>
<dbReference type="Pfam" id="PF00622">
    <property type="entry name" value="SPRY"/>
    <property type="match status" value="1"/>
</dbReference>
<name>A0A8J8MKW9_9FIRM</name>
<feature type="chain" id="PRO_5035293890" description="Fibronectin type-III domain-containing protein" evidence="2">
    <location>
        <begin position="25"/>
        <end position="365"/>
    </location>
</feature>
<accession>A0A8J8MKW9</accession>
<dbReference type="RefSeq" id="WP_212694316.1">
    <property type="nucleotide sequence ID" value="NZ_CP058649.1"/>
</dbReference>
<keyword evidence="2" id="KW-0732">Signal</keyword>
<keyword evidence="1" id="KW-0175">Coiled coil</keyword>
<evidence type="ECO:0000259" key="4">
    <source>
        <dbReference type="PROSITE" id="PS50853"/>
    </source>
</evidence>
<dbReference type="InterPro" id="IPR013783">
    <property type="entry name" value="Ig-like_fold"/>
</dbReference>
<evidence type="ECO:0000256" key="1">
    <source>
        <dbReference type="ARBA" id="ARBA00023054"/>
    </source>
</evidence>
<dbReference type="InterPro" id="IPR036116">
    <property type="entry name" value="FN3_sf"/>
</dbReference>
<dbReference type="SUPFAM" id="SSF49899">
    <property type="entry name" value="Concanavalin A-like lectins/glucanases"/>
    <property type="match status" value="1"/>
</dbReference>
<dbReference type="InterPro" id="IPR043136">
    <property type="entry name" value="B30.2/SPRY_sf"/>
</dbReference>
<feature type="domain" description="Fibronectin type-III" evidence="4">
    <location>
        <begin position="200"/>
        <end position="290"/>
    </location>
</feature>
<dbReference type="Proteomes" id="UP000683246">
    <property type="component" value="Chromosome"/>
</dbReference>
<gene>
    <name evidence="5" type="ORF">HZI73_15620</name>
</gene>
<organism evidence="5 6">
    <name type="scientific">Vallitalea pronyensis</name>
    <dbReference type="NCBI Taxonomy" id="1348613"/>
    <lineage>
        <taxon>Bacteria</taxon>
        <taxon>Bacillati</taxon>
        <taxon>Bacillota</taxon>
        <taxon>Clostridia</taxon>
        <taxon>Lachnospirales</taxon>
        <taxon>Vallitaleaceae</taxon>
        <taxon>Vallitalea</taxon>
    </lineage>
</organism>